<accession>A0A078AYG4</accession>
<evidence type="ECO:0000256" key="4">
    <source>
        <dbReference type="ARBA" id="ARBA00022777"/>
    </source>
</evidence>
<dbReference type="Gene3D" id="3.30.200.20">
    <property type="entry name" value="Phosphorylase Kinase, domain 1"/>
    <property type="match status" value="1"/>
</dbReference>
<keyword evidence="9" id="KW-1185">Reference proteome</keyword>
<feature type="binding site" evidence="6">
    <location>
        <position position="35"/>
    </location>
    <ligand>
        <name>ATP</name>
        <dbReference type="ChEBI" id="CHEBI:30616"/>
    </ligand>
</feature>
<dbReference type="PANTHER" id="PTHR24345:SF0">
    <property type="entry name" value="CELL CYCLE SERINE_THREONINE-PROTEIN KINASE CDC5_MSD2"/>
    <property type="match status" value="1"/>
</dbReference>
<evidence type="ECO:0000313" key="9">
    <source>
        <dbReference type="Proteomes" id="UP000039865"/>
    </source>
</evidence>
<dbReference type="PROSITE" id="PS50011">
    <property type="entry name" value="PROTEIN_KINASE_DOM"/>
    <property type="match status" value="1"/>
</dbReference>
<dbReference type="EMBL" id="CCKQ01014495">
    <property type="protein sequence ID" value="CDW86257.1"/>
    <property type="molecule type" value="Genomic_DNA"/>
</dbReference>
<dbReference type="GO" id="GO:0005634">
    <property type="term" value="C:nucleus"/>
    <property type="evidence" value="ECO:0007669"/>
    <property type="project" value="TreeGrafter"/>
</dbReference>
<keyword evidence="3 6" id="KW-0547">Nucleotide-binding</keyword>
<dbReference type="PROSITE" id="PS00107">
    <property type="entry name" value="PROTEIN_KINASE_ATP"/>
    <property type="match status" value="1"/>
</dbReference>
<evidence type="ECO:0000256" key="2">
    <source>
        <dbReference type="ARBA" id="ARBA00022679"/>
    </source>
</evidence>
<dbReference type="GO" id="GO:0004674">
    <property type="term" value="F:protein serine/threonine kinase activity"/>
    <property type="evidence" value="ECO:0007669"/>
    <property type="project" value="UniProtKB-KW"/>
</dbReference>
<dbReference type="SUPFAM" id="SSF69322">
    <property type="entry name" value="Tricorn protease domain 2"/>
    <property type="match status" value="1"/>
</dbReference>
<keyword evidence="2" id="KW-0808">Transferase</keyword>
<dbReference type="AlphaFoldDB" id="A0A078AYG4"/>
<reference evidence="8 9" key="1">
    <citation type="submission" date="2014-06" db="EMBL/GenBank/DDBJ databases">
        <authorList>
            <person name="Swart Estienne"/>
        </authorList>
    </citation>
    <scope>NUCLEOTIDE SEQUENCE [LARGE SCALE GENOMIC DNA]</scope>
    <source>
        <strain evidence="8 9">130c</strain>
    </source>
</reference>
<evidence type="ECO:0000313" key="8">
    <source>
        <dbReference type="EMBL" id="CDW86257.1"/>
    </source>
</evidence>
<evidence type="ECO:0000256" key="5">
    <source>
        <dbReference type="ARBA" id="ARBA00022840"/>
    </source>
</evidence>
<keyword evidence="5 6" id="KW-0067">ATP-binding</keyword>
<dbReference type="InParanoid" id="A0A078AYG4"/>
<protein>
    <submittedName>
        <fullName evidence="8">Protein kinase domain containing protein</fullName>
    </submittedName>
</protein>
<dbReference type="SUPFAM" id="SSF56112">
    <property type="entry name" value="Protein kinase-like (PK-like)"/>
    <property type="match status" value="1"/>
</dbReference>
<sequence length="668" mass="78214">MGGRFTKHETQNKLGSGGFGDVYKVELIEEQLPKKSKFQNEQSFVIDDRDFAMKISKNKLTKQEEIDLCLKEINVLNQLRHPHILYFVNAFIQNDKVYIITDYAQKISLNEYYLGKEPQFQQDQQIPEILIIKYLVQSLLALNYLHHRPQPIIHKDIKPDNILLFENDYVKLADFGLSTEVQIDIDRQMSLIDIKDDDYQLSQIDFDSDFSKQSILGSMSSGGGTEEYWAPEIKKRWHDQRSDLYSLGLTFFELMNRDNIKHIQKFKQNQNQDWIQFKWEYSNALQDIIKSMLHYDRLQRPSPSEILRNQIFSDTFQDLKSNCLENLLKTRQIPEKVYYMSQGHMNITCFSPPNQDLLIYGGYHTKLHIYQFSDLSEIKVLTTNKYLTACLQHLNGKIYLGLQGVTKHNISIFDSTSLEVFKLIDTCQVIQKVIEISDRYLFCLLDKGIISIADLDQNLITTQVNIFEDIEITNEGPFINDLVMIDKKRFLIASSLGMRQGVLLIDESSNDIVVTVETQVLLQDQNIQCLYPIDDNLILVCENYKKPFIFNIESEEITLEEIPNPYFNDEVQYLALHKITGFDKESFPYLLMSTRYKVFLFNIKHLKLTKLSDCEQTFGMHAIAQKKDAKSNNNLIIQLIYYDYSEYQKCNVIKHLTIDENFVKYDFS</sequence>
<dbReference type="CDD" id="cd00180">
    <property type="entry name" value="PKc"/>
    <property type="match status" value="1"/>
</dbReference>
<dbReference type="InterPro" id="IPR017441">
    <property type="entry name" value="Protein_kinase_ATP_BS"/>
</dbReference>
<evidence type="ECO:0000256" key="1">
    <source>
        <dbReference type="ARBA" id="ARBA00022527"/>
    </source>
</evidence>
<dbReference type="GO" id="GO:0005524">
    <property type="term" value="F:ATP binding"/>
    <property type="evidence" value="ECO:0007669"/>
    <property type="project" value="UniProtKB-UniRule"/>
</dbReference>
<gene>
    <name evidence="8" type="primary">Contig14619.g15570</name>
    <name evidence="8" type="ORF">STYLEM_15350</name>
</gene>
<dbReference type="Pfam" id="PF00069">
    <property type="entry name" value="Pkinase"/>
    <property type="match status" value="1"/>
</dbReference>
<evidence type="ECO:0000256" key="6">
    <source>
        <dbReference type="PROSITE-ProRule" id="PRU10141"/>
    </source>
</evidence>
<dbReference type="Gene3D" id="1.10.510.10">
    <property type="entry name" value="Transferase(Phosphotransferase) domain 1"/>
    <property type="match status" value="1"/>
</dbReference>
<evidence type="ECO:0000259" key="7">
    <source>
        <dbReference type="PROSITE" id="PS50011"/>
    </source>
</evidence>
<evidence type="ECO:0000256" key="3">
    <source>
        <dbReference type="ARBA" id="ARBA00022741"/>
    </source>
</evidence>
<feature type="domain" description="Protein kinase" evidence="7">
    <location>
        <begin position="8"/>
        <end position="312"/>
    </location>
</feature>
<dbReference type="SMART" id="SM00220">
    <property type="entry name" value="S_TKc"/>
    <property type="match status" value="1"/>
</dbReference>
<dbReference type="PROSITE" id="PS00108">
    <property type="entry name" value="PROTEIN_KINASE_ST"/>
    <property type="match status" value="1"/>
</dbReference>
<dbReference type="InterPro" id="IPR008271">
    <property type="entry name" value="Ser/Thr_kinase_AS"/>
</dbReference>
<dbReference type="InterPro" id="IPR011009">
    <property type="entry name" value="Kinase-like_dom_sf"/>
</dbReference>
<dbReference type="Proteomes" id="UP000039865">
    <property type="component" value="Unassembled WGS sequence"/>
</dbReference>
<keyword evidence="4 8" id="KW-0418">Kinase</keyword>
<proteinExistence type="predicted"/>
<organism evidence="8 9">
    <name type="scientific">Stylonychia lemnae</name>
    <name type="common">Ciliate</name>
    <dbReference type="NCBI Taxonomy" id="5949"/>
    <lineage>
        <taxon>Eukaryota</taxon>
        <taxon>Sar</taxon>
        <taxon>Alveolata</taxon>
        <taxon>Ciliophora</taxon>
        <taxon>Intramacronucleata</taxon>
        <taxon>Spirotrichea</taxon>
        <taxon>Stichotrichia</taxon>
        <taxon>Sporadotrichida</taxon>
        <taxon>Oxytrichidae</taxon>
        <taxon>Stylonychinae</taxon>
        <taxon>Stylonychia</taxon>
    </lineage>
</organism>
<keyword evidence="1" id="KW-0723">Serine/threonine-protein kinase</keyword>
<dbReference type="OrthoDB" id="4062651at2759"/>
<dbReference type="InterPro" id="IPR000719">
    <property type="entry name" value="Prot_kinase_dom"/>
</dbReference>
<dbReference type="PANTHER" id="PTHR24345">
    <property type="entry name" value="SERINE/THREONINE-PROTEIN KINASE PLK"/>
    <property type="match status" value="1"/>
</dbReference>
<name>A0A078AYG4_STYLE</name>